<evidence type="ECO:0000313" key="1">
    <source>
        <dbReference type="EnsemblMetazoa" id="GPPI031452-PA"/>
    </source>
</evidence>
<dbReference type="EMBL" id="JXJN01015067">
    <property type="status" value="NOT_ANNOTATED_CDS"/>
    <property type="molecule type" value="Genomic_DNA"/>
</dbReference>
<dbReference type="EnsemblMetazoa" id="GPPI031452-RA">
    <property type="protein sequence ID" value="GPPI031452-PA"/>
    <property type="gene ID" value="GPPI031452"/>
</dbReference>
<name>A0A1B0BIQ5_9MUSC</name>
<dbReference type="AlphaFoldDB" id="A0A1B0BIQ5"/>
<organism evidence="1 2">
    <name type="scientific">Glossina palpalis gambiensis</name>
    <dbReference type="NCBI Taxonomy" id="67801"/>
    <lineage>
        <taxon>Eukaryota</taxon>
        <taxon>Metazoa</taxon>
        <taxon>Ecdysozoa</taxon>
        <taxon>Arthropoda</taxon>
        <taxon>Hexapoda</taxon>
        <taxon>Insecta</taxon>
        <taxon>Pterygota</taxon>
        <taxon>Neoptera</taxon>
        <taxon>Endopterygota</taxon>
        <taxon>Diptera</taxon>
        <taxon>Brachycera</taxon>
        <taxon>Muscomorpha</taxon>
        <taxon>Hippoboscoidea</taxon>
        <taxon>Glossinidae</taxon>
        <taxon>Glossina</taxon>
    </lineage>
</organism>
<dbReference type="VEuPathDB" id="VectorBase:GPPI031452"/>
<protein>
    <submittedName>
        <fullName evidence="1">Uncharacterized protein</fullName>
    </submittedName>
</protein>
<evidence type="ECO:0000313" key="2">
    <source>
        <dbReference type="Proteomes" id="UP000092460"/>
    </source>
</evidence>
<reference evidence="2" key="1">
    <citation type="submission" date="2015-01" db="EMBL/GenBank/DDBJ databases">
        <authorList>
            <person name="Aksoy S."/>
            <person name="Warren W."/>
            <person name="Wilson R.K."/>
        </authorList>
    </citation>
    <scope>NUCLEOTIDE SEQUENCE [LARGE SCALE GENOMIC DNA]</scope>
    <source>
        <strain evidence="2">IAEA</strain>
    </source>
</reference>
<dbReference type="Proteomes" id="UP000092460">
    <property type="component" value="Unassembled WGS sequence"/>
</dbReference>
<reference evidence="1" key="2">
    <citation type="submission" date="2020-05" db="UniProtKB">
        <authorList>
            <consortium name="EnsemblMetazoa"/>
        </authorList>
    </citation>
    <scope>IDENTIFICATION</scope>
    <source>
        <strain evidence="1">IAEA</strain>
    </source>
</reference>
<keyword evidence="2" id="KW-1185">Reference proteome</keyword>
<accession>A0A1B0BIQ5</accession>
<sequence>MNEIISAVTGDYTAEMHKSMEAILSTVSMIGIRYCSPFWSRAKLRVDMIIQRQTRGVNPPLRTYKHSSSTKTTHFHQYVSWYVFGEGVKTFPTKEQENFVSMLYYVCKSFCY</sequence>
<proteinExistence type="predicted"/>